<dbReference type="Pfam" id="PF00004">
    <property type="entry name" value="AAA"/>
    <property type="match status" value="2"/>
</dbReference>
<dbReference type="SMART" id="SM00382">
    <property type="entry name" value="AAA"/>
    <property type="match status" value="2"/>
</dbReference>
<dbReference type="GO" id="GO:0003723">
    <property type="term" value="F:RNA binding"/>
    <property type="evidence" value="ECO:0007669"/>
    <property type="project" value="TreeGrafter"/>
</dbReference>
<evidence type="ECO:0000256" key="4">
    <source>
        <dbReference type="ARBA" id="ARBA00022840"/>
    </source>
</evidence>
<evidence type="ECO:0000256" key="1">
    <source>
        <dbReference type="ARBA" id="ARBA00006914"/>
    </source>
</evidence>
<dbReference type="GO" id="GO:0005524">
    <property type="term" value="F:ATP binding"/>
    <property type="evidence" value="ECO:0007669"/>
    <property type="project" value="UniProtKB-KW"/>
</dbReference>
<comment type="caution">
    <text evidence="8">The sequence shown here is derived from an EMBL/GenBank/DDBJ whole genome shotgun (WGS) entry which is preliminary data.</text>
</comment>
<dbReference type="PROSITE" id="PS00674">
    <property type="entry name" value="AAA"/>
    <property type="match status" value="1"/>
</dbReference>
<keyword evidence="4 5" id="KW-0067">ATP-binding</keyword>
<accession>A0AAI9E6E0</accession>
<dbReference type="FunFam" id="3.40.50.300:FF:000365">
    <property type="entry name" value="Ribosome biogenesis ATPase RIX7"/>
    <property type="match status" value="1"/>
</dbReference>
<dbReference type="InterPro" id="IPR041569">
    <property type="entry name" value="AAA_lid_3"/>
</dbReference>
<sequence>MRLQGALDNEVHIAVQKFLAEGIPANTPAIYAALQKSNSSLKRRPKRVIEASIERVIEFLGVLDDGHDSDAVIEDAPPEDDLAAQQMNKALRANLAPTVQTPTANSEDAPRKRKANGESLPKRPKIATNAPQDISLDDIGGMDDVIQEMERNVLMPLLYSDIYEQTHVPQPRGILLHGPPGCGKTMLARAVAAELEIPFIEMLGPSIVSGMSGESEKGVRDRFEEAKKNAPCMIFIDEIDAIAPKRDSSQSQMEKRIVAQLLVSMDELQQNANEHVIVLAATNRPDSIDPALRRGGRFGTEININVPNEQVRQRILQRQTRKIPLAPDVDFLRLAKMTAGFVGADLQDLVGKAGAHQMERYRSALKRQAVELGLEHQSSQSSAVMSFRCLKARGALRAEPMPAAFEIRLTMHDFLDVLPGITPSSKREGFSTIPDVSWEDIGALDIVRKQLTSAIVDPIEHPEEYERLGRTSPSGVLLWGPPGCGKTLLAKAVAAESKANFISIKGPELLNKFVGESEAAVRKVFHRARSSVPCVIFFDELDALVPRRDDSGSEASARVVNTLLTELDGLSVRAGIYVVGATNRPDMIDEAMLRPGRFGTQLFVDVPGPEERVSIMKALLRNKPCEWTAEMAEIVRGGSCTDFTGADLQELINEAIASAFDRKASRIEVEDFYRAAEQVKGSVSDTAKYRALKKRFGRN</sequence>
<evidence type="ECO:0000259" key="7">
    <source>
        <dbReference type="SMART" id="SM00382"/>
    </source>
</evidence>
<dbReference type="Proteomes" id="UP001296104">
    <property type="component" value="Unassembled WGS sequence"/>
</dbReference>
<dbReference type="InterPro" id="IPR003959">
    <property type="entry name" value="ATPase_AAA_core"/>
</dbReference>
<dbReference type="InterPro" id="IPR050168">
    <property type="entry name" value="AAA_ATPase_domain"/>
</dbReference>
<dbReference type="Gene3D" id="1.10.8.60">
    <property type="match status" value="2"/>
</dbReference>
<feature type="domain" description="AAA+ ATPase" evidence="7">
    <location>
        <begin position="472"/>
        <end position="608"/>
    </location>
</feature>
<dbReference type="AlphaFoldDB" id="A0AAI9E6E0"/>
<feature type="region of interest" description="Disordered" evidence="6">
    <location>
        <begin position="94"/>
        <end position="132"/>
    </location>
</feature>
<feature type="domain" description="AAA+ ATPase" evidence="7">
    <location>
        <begin position="170"/>
        <end position="308"/>
    </location>
</feature>
<dbReference type="InterPro" id="IPR003593">
    <property type="entry name" value="AAA+_ATPase"/>
</dbReference>
<keyword evidence="2" id="KW-0677">Repeat</keyword>
<dbReference type="GO" id="GO:0005634">
    <property type="term" value="C:nucleus"/>
    <property type="evidence" value="ECO:0007669"/>
    <property type="project" value="TreeGrafter"/>
</dbReference>
<dbReference type="EMBL" id="CAVMBE010000010">
    <property type="protein sequence ID" value="CAK3892523.1"/>
    <property type="molecule type" value="Genomic_DNA"/>
</dbReference>
<dbReference type="FunFam" id="3.40.50.300:FF:000018">
    <property type="entry name" value="Cell division control 48"/>
    <property type="match status" value="1"/>
</dbReference>
<keyword evidence="9" id="KW-1185">Reference proteome</keyword>
<dbReference type="PANTHER" id="PTHR23077:SF171">
    <property type="entry name" value="NUCLEAR VALOSIN-CONTAINING PROTEIN-LIKE"/>
    <property type="match status" value="1"/>
</dbReference>
<dbReference type="GO" id="GO:0042254">
    <property type="term" value="P:ribosome biogenesis"/>
    <property type="evidence" value="ECO:0007669"/>
    <property type="project" value="TreeGrafter"/>
</dbReference>
<dbReference type="InterPro" id="IPR003960">
    <property type="entry name" value="ATPase_AAA_CS"/>
</dbReference>
<comment type="similarity">
    <text evidence="1 5">Belongs to the AAA ATPase family.</text>
</comment>
<evidence type="ECO:0000256" key="3">
    <source>
        <dbReference type="ARBA" id="ARBA00022741"/>
    </source>
</evidence>
<reference evidence="8" key="1">
    <citation type="submission" date="2023-11" db="EMBL/GenBank/DDBJ databases">
        <authorList>
            <person name="Alioto T."/>
            <person name="Alioto T."/>
            <person name="Gomez Garrido J."/>
        </authorList>
    </citation>
    <scope>NUCLEOTIDE SEQUENCE</scope>
</reference>
<organism evidence="8 9">
    <name type="scientific">Lecanosticta acicola</name>
    <dbReference type="NCBI Taxonomy" id="111012"/>
    <lineage>
        <taxon>Eukaryota</taxon>
        <taxon>Fungi</taxon>
        <taxon>Dikarya</taxon>
        <taxon>Ascomycota</taxon>
        <taxon>Pezizomycotina</taxon>
        <taxon>Dothideomycetes</taxon>
        <taxon>Dothideomycetidae</taxon>
        <taxon>Mycosphaerellales</taxon>
        <taxon>Mycosphaerellaceae</taxon>
        <taxon>Lecanosticta</taxon>
    </lineage>
</organism>
<gene>
    <name evidence="8" type="ORF">LECACI_7A002329</name>
</gene>
<evidence type="ECO:0000313" key="9">
    <source>
        <dbReference type="Proteomes" id="UP001296104"/>
    </source>
</evidence>
<evidence type="ECO:0000256" key="6">
    <source>
        <dbReference type="SAM" id="MobiDB-lite"/>
    </source>
</evidence>
<name>A0AAI9E6E0_9PEZI</name>
<dbReference type="GO" id="GO:0016887">
    <property type="term" value="F:ATP hydrolysis activity"/>
    <property type="evidence" value="ECO:0007669"/>
    <property type="project" value="InterPro"/>
</dbReference>
<feature type="compositionally biased region" description="Polar residues" evidence="6">
    <location>
        <begin position="97"/>
        <end position="106"/>
    </location>
</feature>
<keyword evidence="3 5" id="KW-0547">Nucleotide-binding</keyword>
<evidence type="ECO:0000256" key="2">
    <source>
        <dbReference type="ARBA" id="ARBA00022737"/>
    </source>
</evidence>
<dbReference type="PANTHER" id="PTHR23077">
    <property type="entry name" value="AAA-FAMILY ATPASE"/>
    <property type="match status" value="1"/>
</dbReference>
<dbReference type="InterPro" id="IPR027417">
    <property type="entry name" value="P-loop_NTPase"/>
</dbReference>
<dbReference type="Gene3D" id="3.40.50.300">
    <property type="entry name" value="P-loop containing nucleotide triphosphate hydrolases"/>
    <property type="match status" value="2"/>
</dbReference>
<proteinExistence type="inferred from homology"/>
<dbReference type="SUPFAM" id="SSF52540">
    <property type="entry name" value="P-loop containing nucleoside triphosphate hydrolases"/>
    <property type="match status" value="2"/>
</dbReference>
<dbReference type="GO" id="GO:1990275">
    <property type="term" value="F:preribosome binding"/>
    <property type="evidence" value="ECO:0007669"/>
    <property type="project" value="TreeGrafter"/>
</dbReference>
<evidence type="ECO:0000256" key="5">
    <source>
        <dbReference type="RuleBase" id="RU003651"/>
    </source>
</evidence>
<dbReference type="Pfam" id="PF17862">
    <property type="entry name" value="AAA_lid_3"/>
    <property type="match status" value="1"/>
</dbReference>
<evidence type="ECO:0000313" key="8">
    <source>
        <dbReference type="EMBL" id="CAK3892523.1"/>
    </source>
</evidence>
<protein>
    <submittedName>
        <fullName evidence="8">Ribosome biogenesis ATPase RIX7</fullName>
    </submittedName>
</protein>